<accession>A0A1M6AED8</accession>
<keyword evidence="3" id="KW-1185">Reference proteome</keyword>
<gene>
    <name evidence="2" type="ORF">SAMN02745170_00133</name>
</gene>
<evidence type="ECO:0008006" key="4">
    <source>
        <dbReference type="Google" id="ProtNLM"/>
    </source>
</evidence>
<name>A0A1M6AED8_9FIRM</name>
<keyword evidence="1" id="KW-1133">Transmembrane helix</keyword>
<dbReference type="EMBL" id="FQZD01000004">
    <property type="protein sequence ID" value="SHI34916.1"/>
    <property type="molecule type" value="Genomic_DNA"/>
</dbReference>
<keyword evidence="1" id="KW-0812">Transmembrane</keyword>
<evidence type="ECO:0000256" key="1">
    <source>
        <dbReference type="SAM" id="Phobius"/>
    </source>
</evidence>
<protein>
    <recommendedName>
        <fullName evidence="4">Type IV pilus assembly protein PilV</fullName>
    </recommendedName>
</protein>
<dbReference type="RefSeq" id="WP_149733074.1">
    <property type="nucleotide sequence ID" value="NZ_FQZD01000004.1"/>
</dbReference>
<sequence length="157" mass="16786">MKIIENQKGFLLLDSLFGVLITSVALISIVSLVTMGVKTYSVNSEQSRAYQIAASYGDALQSLSIANWATLVPSTVTSYQAIDISSSNTVVYNDLANARNSLSSLPGATVSIYGKVSSAANAGNRLAQVKIIVSWSNNTKQVALIKYYIRNNQPSST</sequence>
<organism evidence="2 3">
    <name type="scientific">Propionispora hippei DSM 15287</name>
    <dbReference type="NCBI Taxonomy" id="1123003"/>
    <lineage>
        <taxon>Bacteria</taxon>
        <taxon>Bacillati</taxon>
        <taxon>Bacillota</taxon>
        <taxon>Negativicutes</taxon>
        <taxon>Selenomonadales</taxon>
        <taxon>Sporomusaceae</taxon>
        <taxon>Propionispora</taxon>
    </lineage>
</organism>
<dbReference type="AlphaFoldDB" id="A0A1M6AED8"/>
<feature type="transmembrane region" description="Helical" evidence="1">
    <location>
        <begin position="12"/>
        <end position="37"/>
    </location>
</feature>
<dbReference type="OrthoDB" id="9851367at2"/>
<proteinExistence type="predicted"/>
<dbReference type="Proteomes" id="UP000322917">
    <property type="component" value="Unassembled WGS sequence"/>
</dbReference>
<keyword evidence="1" id="KW-0472">Membrane</keyword>
<evidence type="ECO:0000313" key="2">
    <source>
        <dbReference type="EMBL" id="SHI34916.1"/>
    </source>
</evidence>
<evidence type="ECO:0000313" key="3">
    <source>
        <dbReference type="Proteomes" id="UP000322917"/>
    </source>
</evidence>
<reference evidence="2 3" key="1">
    <citation type="submission" date="2016-11" db="EMBL/GenBank/DDBJ databases">
        <authorList>
            <person name="Varghese N."/>
            <person name="Submissions S."/>
        </authorList>
    </citation>
    <scope>NUCLEOTIDE SEQUENCE [LARGE SCALE GENOMIC DNA]</scope>
    <source>
        <strain evidence="2 3">DSM 15287</strain>
    </source>
</reference>